<evidence type="ECO:0000256" key="4">
    <source>
        <dbReference type="ARBA" id="ARBA00022801"/>
    </source>
</evidence>
<feature type="region of interest" description="Disordered" evidence="5">
    <location>
        <begin position="727"/>
        <end position="767"/>
    </location>
</feature>
<dbReference type="CDD" id="cd11524">
    <property type="entry name" value="SYLF"/>
    <property type="match status" value="1"/>
</dbReference>
<feature type="compositionally biased region" description="Low complexity" evidence="5">
    <location>
        <begin position="404"/>
        <end position="417"/>
    </location>
</feature>
<dbReference type="Pfam" id="PF01026">
    <property type="entry name" value="TatD_DNase"/>
    <property type="match status" value="1"/>
</dbReference>
<dbReference type="STRING" id="5286.A0A0K3CRB0"/>
<dbReference type="InterPro" id="IPR007461">
    <property type="entry name" value="Ysc84_actin-binding"/>
</dbReference>
<evidence type="ECO:0000313" key="7">
    <source>
        <dbReference type="EMBL" id="CTR11538.1"/>
    </source>
</evidence>
<organism evidence="7 8">
    <name type="scientific">Rhodotorula toruloides</name>
    <name type="common">Yeast</name>
    <name type="synonym">Rhodosporidium toruloides</name>
    <dbReference type="NCBI Taxonomy" id="5286"/>
    <lineage>
        <taxon>Eukaryota</taxon>
        <taxon>Fungi</taxon>
        <taxon>Dikarya</taxon>
        <taxon>Basidiomycota</taxon>
        <taxon>Pucciniomycotina</taxon>
        <taxon>Microbotryomycetes</taxon>
        <taxon>Sporidiobolales</taxon>
        <taxon>Sporidiobolaceae</taxon>
        <taxon>Rhodotorula</taxon>
    </lineage>
</organism>
<dbReference type="InterPro" id="IPR050891">
    <property type="entry name" value="TatD-type_Hydrolase"/>
</dbReference>
<feature type="compositionally biased region" description="Low complexity" evidence="5">
    <location>
        <begin position="727"/>
        <end position="737"/>
    </location>
</feature>
<sequence length="767" mass="83029">MAVPRLIDIGSNLGDPVFRGSYHGKQSHPNDFADILSRARRAGVGIQMLTGDCLEGSKEVLALAQQHRGLYATIGCHPCRATEMDKFPGGPEAYIAELDKLIVENKGKRAVAVGECGLDYDRLFLAPKESQLRNFPPQLELASKHDLPLFLHSRNCHADFVSALKAHGKPLRGVVHSHTGTAEEALELIEMGFFIGINGCSLKTEENLEVVKRIPLESLMVESDCPWCAIRPSSAAYKHLADLVDKSEFAHLKERYIPADVKKEKWTQGKAVKGRNEPCCTGQVAWVVSQLKGISLEEVAEMTRRNTLALFGPAGMSEEDGVWGDEEEKGDGAWWISRLRSLSGVCTASLLHHLGPFAAFPRLAHDVSRSFHACSHSTEPAHTPVHRPPTTRMSSAPVPPPRRTTPSTSASPSSAPSEGEKQGWKARMKAKSSTWGMKAFDKAIAISDKIGPYANDWTEKVGGERWWPTSHDFAEEVLKCTRILRAFTVDGVEQKAESKKGLKTQGKVFMKIPAAVLREAKAICVYSSMRSGFAPLGGAGGSGLVVARLPDGSWSAPSCIAPATITGGLMLGVDIFEAVLIVNTDEALQTFYSHKITLGGQLAVTAGPYGAGALADAGTDRKPVISYMRSRGAYIGAEAVASAYLCRFDENEREYGCKGITQRDILTGHFRPTTSATPFYEALRDAETGSAQRQHGEEYEFVQPFETKDAGATPVTDPAVQVDAVQGMQQEQEGTQEVKQGPRPPLPARGEVGQPSTGPPVLPPRSS</sequence>
<gene>
    <name evidence="7" type="primary">FGENESH: predicted gene_18.50</name>
    <name evidence="7" type="ORF">BN2166_0073990</name>
</gene>
<dbReference type="Proteomes" id="UP000199069">
    <property type="component" value="Unassembled WGS sequence"/>
</dbReference>
<keyword evidence="2" id="KW-0540">Nuclease</keyword>
<reference evidence="7 8" key="1">
    <citation type="submission" date="2015-07" db="EMBL/GenBank/DDBJ databases">
        <authorList>
            <person name="Cajimat M.N.B."/>
            <person name="Milazzo M.L."/>
            <person name="Fulhorst C.F."/>
        </authorList>
    </citation>
    <scope>NUCLEOTIDE SEQUENCE [LARGE SCALE GENOMIC DNA]</scope>
    <source>
        <strain evidence="7">Single colony</strain>
    </source>
</reference>
<comment type="similarity">
    <text evidence="1">Belongs to the metallo-dependent hydrolases superfamily. TatD-type hydrolase family.</text>
</comment>
<dbReference type="SUPFAM" id="SSF51556">
    <property type="entry name" value="Metallo-dependent hydrolases"/>
    <property type="match status" value="1"/>
</dbReference>
<evidence type="ECO:0000256" key="2">
    <source>
        <dbReference type="ARBA" id="ARBA00022722"/>
    </source>
</evidence>
<dbReference type="GO" id="GO:0046872">
    <property type="term" value="F:metal ion binding"/>
    <property type="evidence" value="ECO:0007669"/>
    <property type="project" value="UniProtKB-KW"/>
</dbReference>
<keyword evidence="3" id="KW-0479">Metal-binding</keyword>
<feature type="region of interest" description="Disordered" evidence="5">
    <location>
        <begin position="375"/>
        <end position="428"/>
    </location>
</feature>
<protein>
    <submittedName>
        <fullName evidence="7">BY PROTMAP: gi|342320347|gb|EGU12288.1| putative Hydrolase, TatD family protein [Rhodotorula glutinis ATCC 204091]</fullName>
    </submittedName>
</protein>
<dbReference type="PANTHER" id="PTHR10060:SF15">
    <property type="entry name" value="DEOXYRIBONUCLEASE TATDN1"/>
    <property type="match status" value="1"/>
</dbReference>
<dbReference type="GO" id="GO:0008296">
    <property type="term" value="F:3'-5'-DNA exonuclease activity"/>
    <property type="evidence" value="ECO:0007669"/>
    <property type="project" value="TreeGrafter"/>
</dbReference>
<feature type="compositionally biased region" description="Pro residues" evidence="5">
    <location>
        <begin position="757"/>
        <end position="767"/>
    </location>
</feature>
<evidence type="ECO:0000259" key="6">
    <source>
        <dbReference type="Pfam" id="PF04366"/>
    </source>
</evidence>
<dbReference type="Pfam" id="PF04366">
    <property type="entry name" value="Ysc84"/>
    <property type="match status" value="1"/>
</dbReference>
<keyword evidence="8" id="KW-1185">Reference proteome</keyword>
<dbReference type="Gene3D" id="3.20.20.140">
    <property type="entry name" value="Metal-dependent hydrolases"/>
    <property type="match status" value="1"/>
</dbReference>
<dbReference type="CDD" id="cd01310">
    <property type="entry name" value="TatD_DNAse"/>
    <property type="match status" value="1"/>
</dbReference>
<dbReference type="InterPro" id="IPR001130">
    <property type="entry name" value="TatD-like"/>
</dbReference>
<feature type="domain" description="Ysc84 actin-binding" evidence="6">
    <location>
        <begin position="564"/>
        <end position="685"/>
    </location>
</feature>
<dbReference type="AlphaFoldDB" id="A0A0K3CRB0"/>
<evidence type="ECO:0000256" key="3">
    <source>
        <dbReference type="ARBA" id="ARBA00022723"/>
    </source>
</evidence>
<accession>A0A0K3CRB0</accession>
<evidence type="ECO:0000256" key="5">
    <source>
        <dbReference type="SAM" id="MobiDB-lite"/>
    </source>
</evidence>
<dbReference type="EMBL" id="CWKI01000018">
    <property type="protein sequence ID" value="CTR11538.1"/>
    <property type="molecule type" value="Genomic_DNA"/>
</dbReference>
<name>A0A0K3CRB0_RHOTO</name>
<evidence type="ECO:0000256" key="1">
    <source>
        <dbReference type="ARBA" id="ARBA00009275"/>
    </source>
</evidence>
<keyword evidence="4 7" id="KW-0378">Hydrolase</keyword>
<evidence type="ECO:0000313" key="8">
    <source>
        <dbReference type="Proteomes" id="UP000199069"/>
    </source>
</evidence>
<dbReference type="InterPro" id="IPR032466">
    <property type="entry name" value="Metal_Hydrolase"/>
</dbReference>
<proteinExistence type="inferred from homology"/>
<dbReference type="GO" id="GO:0005829">
    <property type="term" value="C:cytosol"/>
    <property type="evidence" value="ECO:0007669"/>
    <property type="project" value="TreeGrafter"/>
</dbReference>
<dbReference type="PANTHER" id="PTHR10060">
    <property type="entry name" value="TATD FAMILY DEOXYRIBONUCLEASE"/>
    <property type="match status" value="1"/>
</dbReference>